<evidence type="ECO:0000256" key="3">
    <source>
        <dbReference type="ARBA" id="ARBA00022737"/>
    </source>
</evidence>
<dbReference type="SUPFAM" id="SSF81301">
    <property type="entry name" value="Nucleotidyltransferase"/>
    <property type="match status" value="1"/>
</dbReference>
<dbReference type="InterPro" id="IPR010043">
    <property type="entry name" value="UTase/UR"/>
</dbReference>
<dbReference type="Gene3D" id="3.30.460.10">
    <property type="entry name" value="Beta Polymerase, domain 2"/>
    <property type="match status" value="1"/>
</dbReference>
<comment type="activity regulation">
    <text evidence="7">Uridylyltransferase (UTase) activity is inhibited by glutamine, while glutamine activates uridylyl-removing (UR) activity.</text>
</comment>
<dbReference type="InterPro" id="IPR002912">
    <property type="entry name" value="ACT_dom"/>
</dbReference>
<dbReference type="Gene3D" id="1.10.3090.10">
    <property type="entry name" value="cca-adding enzyme, domain 2"/>
    <property type="match status" value="1"/>
</dbReference>
<keyword evidence="4 7" id="KW-0378">Hydrolase</keyword>
<comment type="cofactor">
    <cofactor evidence="7">
        <name>Mg(2+)</name>
        <dbReference type="ChEBI" id="CHEBI:18420"/>
    </cofactor>
</comment>
<evidence type="ECO:0000256" key="7">
    <source>
        <dbReference type="HAMAP-Rule" id="MF_00277"/>
    </source>
</evidence>
<feature type="domain" description="ACT" evidence="8">
    <location>
        <begin position="734"/>
        <end position="817"/>
    </location>
</feature>
<protein>
    <recommendedName>
        <fullName evidence="7">Bifunctional uridylyltransferase/uridylyl-removing enzyme</fullName>
        <shortName evidence="7">UTase/UR</shortName>
    </recommendedName>
    <alternativeName>
        <fullName evidence="7">Bifunctional [protein-PII] modification enzyme</fullName>
    </alternativeName>
    <alternativeName>
        <fullName evidence="7">Bifunctional nitrogen sensor protein</fullName>
    </alternativeName>
    <domain>
        <recommendedName>
            <fullName evidence="7">[Protein-PII] uridylyltransferase</fullName>
            <shortName evidence="7">PII uridylyltransferase</shortName>
            <shortName evidence="7">UTase</shortName>
            <ecNumber evidence="7">2.7.7.59</ecNumber>
        </recommendedName>
    </domain>
    <domain>
        <recommendedName>
            <fullName evidence="7">[Protein-PII]-UMP uridylyl-removing enzyme</fullName>
            <shortName evidence="7">UR</shortName>
            <ecNumber evidence="7">3.1.4.-</ecNumber>
        </recommendedName>
    </domain>
</protein>
<feature type="domain" description="ACT" evidence="8">
    <location>
        <begin position="850"/>
        <end position="926"/>
    </location>
</feature>
<dbReference type="AlphaFoldDB" id="A0A8F9TTG6"/>
<proteinExistence type="inferred from homology"/>
<evidence type="ECO:0000313" key="10">
    <source>
        <dbReference type="Proteomes" id="UP000825051"/>
    </source>
</evidence>
<evidence type="ECO:0000256" key="6">
    <source>
        <dbReference type="ARBA" id="ARBA00023268"/>
    </source>
</evidence>
<dbReference type="SUPFAM" id="SSF55021">
    <property type="entry name" value="ACT-like"/>
    <property type="match status" value="2"/>
</dbReference>
<dbReference type="GO" id="GO:0008081">
    <property type="term" value="F:phosphoric diester hydrolase activity"/>
    <property type="evidence" value="ECO:0007669"/>
    <property type="project" value="UniProtKB-UniRule"/>
</dbReference>
<dbReference type="CDD" id="cd05401">
    <property type="entry name" value="NT_GlnE_GlnD_like"/>
    <property type="match status" value="1"/>
</dbReference>
<organism evidence="9 10">
    <name type="scientific">Horticoccus luteus</name>
    <dbReference type="NCBI Taxonomy" id="2862869"/>
    <lineage>
        <taxon>Bacteria</taxon>
        <taxon>Pseudomonadati</taxon>
        <taxon>Verrucomicrobiota</taxon>
        <taxon>Opitutia</taxon>
        <taxon>Opitutales</taxon>
        <taxon>Opitutaceae</taxon>
        <taxon>Horticoccus</taxon>
    </lineage>
</organism>
<gene>
    <name evidence="7 9" type="primary">glnD</name>
    <name evidence="9" type="ORF">K0B96_10885</name>
</gene>
<dbReference type="PANTHER" id="PTHR47320:SF1">
    <property type="entry name" value="BIFUNCTIONAL URIDYLYLTRANSFERASE_URIDYLYL-REMOVING ENZYME"/>
    <property type="match status" value="1"/>
</dbReference>
<dbReference type="HAMAP" id="MF_00277">
    <property type="entry name" value="PII_uridylyl_transf"/>
    <property type="match status" value="1"/>
</dbReference>
<dbReference type="PIRSF" id="PIRSF006288">
    <property type="entry name" value="PII_uridyltransf"/>
    <property type="match status" value="1"/>
</dbReference>
<name>A0A8F9TTG6_9BACT</name>
<dbReference type="SMART" id="SM00471">
    <property type="entry name" value="HDc"/>
    <property type="match status" value="1"/>
</dbReference>
<dbReference type="InterPro" id="IPR043519">
    <property type="entry name" value="NT_sf"/>
</dbReference>
<comment type="function">
    <text evidence="7">Modifies, by uridylylation and deuridylylation, the PII regulatory proteins (GlnB and homologs), in response to the nitrogen status of the cell that GlnD senses through the glutamine level. Under low glutamine levels, catalyzes the conversion of the PII proteins and UTP to PII-UMP and PPi, while under higher glutamine levels, GlnD hydrolyzes PII-UMP to PII and UMP (deuridylylation). Thus, controls uridylylation state and activity of the PII proteins, and plays an important role in the regulation of nitrogen metabolism.</text>
</comment>
<comment type="domain">
    <text evidence="7">Has four distinct domains: an N-terminal nucleotidyltransferase (NT) domain responsible for UTase activity, a central HD domain that encodes UR activity, and two C-terminal ACT domains that seem to have a role in glutamine sensing.</text>
</comment>
<dbReference type="RefSeq" id="WP_220160929.1">
    <property type="nucleotide sequence ID" value="NZ_CP080507.1"/>
</dbReference>
<dbReference type="NCBIfam" id="TIGR01693">
    <property type="entry name" value="UTase_glnD"/>
    <property type="match status" value="1"/>
</dbReference>
<dbReference type="GO" id="GO:0006808">
    <property type="term" value="P:regulation of nitrogen utilization"/>
    <property type="evidence" value="ECO:0007669"/>
    <property type="project" value="UniProtKB-UniRule"/>
</dbReference>
<dbReference type="Pfam" id="PF08335">
    <property type="entry name" value="GlnD_UR_UTase"/>
    <property type="match status" value="1"/>
</dbReference>
<dbReference type="InterPro" id="IPR045865">
    <property type="entry name" value="ACT-like_dom_sf"/>
</dbReference>
<comment type="catalytic activity">
    <reaction evidence="7">
        <text>[protein-PII]-uridylyl-L-tyrosine + H2O = [protein-PII]-L-tyrosine + UMP + H(+)</text>
        <dbReference type="Rhea" id="RHEA:48600"/>
        <dbReference type="Rhea" id="RHEA-COMP:12147"/>
        <dbReference type="Rhea" id="RHEA-COMP:12148"/>
        <dbReference type="ChEBI" id="CHEBI:15377"/>
        <dbReference type="ChEBI" id="CHEBI:15378"/>
        <dbReference type="ChEBI" id="CHEBI:46858"/>
        <dbReference type="ChEBI" id="CHEBI:57865"/>
        <dbReference type="ChEBI" id="CHEBI:90602"/>
    </reaction>
</comment>
<dbReference type="KEGG" id="ole:K0B96_10885"/>
<dbReference type="EMBL" id="CP080507">
    <property type="protein sequence ID" value="QYM77825.1"/>
    <property type="molecule type" value="Genomic_DNA"/>
</dbReference>
<feature type="region of interest" description="Uridylyltransferase" evidence="7">
    <location>
        <begin position="1"/>
        <end position="368"/>
    </location>
</feature>
<sequence>MSASFSAKPICLPAFPSDAPVEARLAASKEYLHAGRERLRLQHKSSASGLAVVRGLAALVDGLLIALTEAALASWSAIPGNSSAPIALVALGGYGRGELSPLSDVDVMFLLPSKTRAAVAKPMLEHFTREILYVLWDCDLKVGHSTRTVDEVFTEARNDIQTLTSLLEARFIAGSATLYEAFAQAYRSFYTTEDPKGYISARLDDQRVRRQKYGDTPFLQEPDVKNGVGGLRDYQNTLWMARVKLGITSLDELVTQRYLATAELLEFRRAYDYLLRVRNELHFMSRHVTDVLSLDVQARLALQLGYTEKNELQRVEQFMHDYYTAAQTIFRLSKLVEDRLALSIGRGESAKLSFKEVLLAAKLQRAKHIDGFVVRGRLLVAERPDVFTEDPVRLLRVFRHCQQLDCKPDFHLAAQIRASLNLITRDVVESADANITFRSILSEAGGVFPVLQLMHEVGVLGRFIPEFDGLTCLVQHEYYHRYTADVHTLETIRQLDLVFSEAEPITLKYRTALRETAEPTLLYITLLLHDIGKARGISGHAESGVIIAGPLLDRMGVSPEGRALVEFTIKNHLVMARFWQKRDVDDPQTAAAFAEIVGDAERLRHLYVHTFCDARGTAASLWNGYKDTLHTGLYLGTLEHLKLGPDLQANRQEKIAMIQQELILKKVPGINAEEITAHFGLLPERYFIQTDADEIALHIKMVNRLLQSISAADSLGALRPIIEWKNDLNRSHTVVNIVTWDRAGLFYKLAGALSVAGLSILGAKVISRSDHIAIDTFYVVEPGRGVVQDTAAQETFARTIEAALMQNKDLYPEILAQAKKIYTPRPVAGPQLSFPPSVEVYHELAMQRTIVEVQARDQIGLLYRLAKTISDQGFDITFARVGTERGVAIDTFYIEGSETAQTTDETRLDQLRETLVGVITPAPQPTAS</sequence>
<dbReference type="PROSITE" id="PS51671">
    <property type="entry name" value="ACT"/>
    <property type="match status" value="2"/>
</dbReference>
<keyword evidence="10" id="KW-1185">Reference proteome</keyword>
<keyword evidence="2 7" id="KW-0548">Nucleotidyltransferase</keyword>
<evidence type="ECO:0000313" key="9">
    <source>
        <dbReference type="EMBL" id="QYM77825.1"/>
    </source>
</evidence>
<accession>A0A8F9TTG6</accession>
<dbReference type="EC" id="3.1.4.-" evidence="7"/>
<reference evidence="9" key="1">
    <citation type="submission" date="2021-08" db="EMBL/GenBank/DDBJ databases">
        <title>Genome of a novel bacterium of the phylum Verrucomicrobia, Oleiharenicola sp. KSB-15.</title>
        <authorList>
            <person name="Chung J.-H."/>
            <person name="Ahn J.-H."/>
            <person name="Yoon Y."/>
            <person name="Kim D.-Y."/>
            <person name="An S.-H."/>
            <person name="Park I."/>
            <person name="Yeon J."/>
        </authorList>
    </citation>
    <scope>NUCLEOTIDE SEQUENCE</scope>
    <source>
        <strain evidence="9">KSB-15</strain>
    </source>
</reference>
<evidence type="ECO:0000259" key="8">
    <source>
        <dbReference type="PROSITE" id="PS51671"/>
    </source>
</evidence>
<dbReference type="PANTHER" id="PTHR47320">
    <property type="entry name" value="BIFUNCTIONAL URIDYLYLTRANSFERASE/URIDYLYL-REMOVING ENZYME"/>
    <property type="match status" value="1"/>
</dbReference>
<evidence type="ECO:0000256" key="2">
    <source>
        <dbReference type="ARBA" id="ARBA00022695"/>
    </source>
</evidence>
<keyword evidence="6 7" id="KW-0511">Multifunctional enzyme</keyword>
<dbReference type="SUPFAM" id="SSF81891">
    <property type="entry name" value="Poly A polymerase C-terminal region-like"/>
    <property type="match status" value="1"/>
</dbReference>
<keyword evidence="1 7" id="KW-0808">Transferase</keyword>
<dbReference type="CDD" id="cd04900">
    <property type="entry name" value="ACT_UUR-like_1"/>
    <property type="match status" value="1"/>
</dbReference>
<dbReference type="InterPro" id="IPR013546">
    <property type="entry name" value="PII_UdlTrfase/GS_AdlTrfase"/>
</dbReference>
<keyword evidence="3" id="KW-0677">Repeat</keyword>
<dbReference type="InterPro" id="IPR003607">
    <property type="entry name" value="HD/PDEase_dom"/>
</dbReference>
<evidence type="ECO:0000256" key="5">
    <source>
        <dbReference type="ARBA" id="ARBA00022842"/>
    </source>
</evidence>
<keyword evidence="5 7" id="KW-0460">Magnesium</keyword>
<dbReference type="EC" id="2.7.7.59" evidence="7"/>
<evidence type="ECO:0000256" key="4">
    <source>
        <dbReference type="ARBA" id="ARBA00022801"/>
    </source>
</evidence>
<evidence type="ECO:0000256" key="1">
    <source>
        <dbReference type="ARBA" id="ARBA00022679"/>
    </source>
</evidence>
<dbReference type="Proteomes" id="UP000825051">
    <property type="component" value="Chromosome"/>
</dbReference>
<comment type="caution">
    <text evidence="7">Lacks conserved residue(s) required for the propagation of feature annotation.</text>
</comment>
<comment type="similarity">
    <text evidence="7">Belongs to the GlnD family.</text>
</comment>
<comment type="catalytic activity">
    <reaction evidence="7">
        <text>[protein-PII]-L-tyrosine + UTP = [protein-PII]-uridylyl-L-tyrosine + diphosphate</text>
        <dbReference type="Rhea" id="RHEA:13673"/>
        <dbReference type="Rhea" id="RHEA-COMP:12147"/>
        <dbReference type="Rhea" id="RHEA-COMP:12148"/>
        <dbReference type="ChEBI" id="CHEBI:33019"/>
        <dbReference type="ChEBI" id="CHEBI:46398"/>
        <dbReference type="ChEBI" id="CHEBI:46858"/>
        <dbReference type="ChEBI" id="CHEBI:90602"/>
        <dbReference type="EC" id="2.7.7.59"/>
    </reaction>
</comment>
<dbReference type="GO" id="GO:0008773">
    <property type="term" value="F:[protein-PII] uridylyltransferase activity"/>
    <property type="evidence" value="ECO:0007669"/>
    <property type="project" value="UniProtKB-UniRule"/>
</dbReference>
<dbReference type="SUPFAM" id="SSF81593">
    <property type="entry name" value="Nucleotidyltransferase substrate binding subunit/domain"/>
    <property type="match status" value="1"/>
</dbReference>
<dbReference type="CDD" id="cd04873">
    <property type="entry name" value="ACT_UUR-ACR-like"/>
    <property type="match status" value="1"/>
</dbReference>